<evidence type="ECO:0000313" key="2">
    <source>
        <dbReference type="Proteomes" id="UP001239167"/>
    </source>
</evidence>
<dbReference type="EMBL" id="JAUSUE010000004">
    <property type="protein sequence ID" value="MDQ0203215.1"/>
    <property type="molecule type" value="Genomic_DNA"/>
</dbReference>
<comment type="caution">
    <text evidence="1">The sequence shown here is derived from an EMBL/GenBank/DDBJ whole genome shotgun (WGS) entry which is preliminary data.</text>
</comment>
<sequence length="315" mass="35968">MIVSASRRTDIPAFYSSWLLNRLREGYVLVPNPRNLLNYSRVELRPETVDCFVFWTKNPAPMLPKLNEIAAMGYPFYFQFTLTPYDREIEKYLPSKTILIQTFRDLSRLIGAEKVIWRYDPIICTKQINSSWHLEQFNKIAAALEGYTNRCIFSFVDFYAKIRKNLQNTALIQMQESAMLRIAEGFSKIARKHKIRLATCCEAIELQQYGIEHAACIDAKLIENILGCSVRSKKDTNQRPGCGCMESVEIGTYDSCPHGCIYCYAASSTQSGQYRAAFHAPTAPVLLGPIPKAAVITKKKMLSVKEQCQRLFFIP</sequence>
<organism evidence="1 2">
    <name type="scientific">Pectinatus haikarae</name>
    <dbReference type="NCBI Taxonomy" id="349096"/>
    <lineage>
        <taxon>Bacteria</taxon>
        <taxon>Bacillati</taxon>
        <taxon>Bacillota</taxon>
        <taxon>Negativicutes</taxon>
        <taxon>Selenomonadales</taxon>
        <taxon>Selenomonadaceae</taxon>
        <taxon>Pectinatus</taxon>
    </lineage>
</organism>
<accession>A0ABT9Y5V9</accession>
<dbReference type="InterPro" id="IPR014998">
    <property type="entry name" value="DUF1848"/>
</dbReference>
<evidence type="ECO:0000313" key="1">
    <source>
        <dbReference type="EMBL" id="MDQ0203215.1"/>
    </source>
</evidence>
<dbReference type="Pfam" id="PF08902">
    <property type="entry name" value="DUF1848"/>
    <property type="match status" value="1"/>
</dbReference>
<protein>
    <submittedName>
        <fullName evidence="1">DNA repair photolyase</fullName>
    </submittedName>
</protein>
<keyword evidence="2" id="KW-1185">Reference proteome</keyword>
<dbReference type="RefSeq" id="WP_307223198.1">
    <property type="nucleotide sequence ID" value="NZ_CP116940.1"/>
</dbReference>
<proteinExistence type="predicted"/>
<gene>
    <name evidence="1" type="ORF">J2S01_000922</name>
</gene>
<name>A0ABT9Y5V9_9FIRM</name>
<dbReference type="Proteomes" id="UP001239167">
    <property type="component" value="Unassembled WGS sequence"/>
</dbReference>
<reference evidence="1 2" key="1">
    <citation type="submission" date="2023-07" db="EMBL/GenBank/DDBJ databases">
        <title>Genomic Encyclopedia of Type Strains, Phase IV (KMG-IV): sequencing the most valuable type-strain genomes for metagenomic binning, comparative biology and taxonomic classification.</title>
        <authorList>
            <person name="Goeker M."/>
        </authorList>
    </citation>
    <scope>NUCLEOTIDE SEQUENCE [LARGE SCALE GENOMIC DNA]</scope>
    <source>
        <strain evidence="1 2">DSM 16980</strain>
    </source>
</reference>